<protein>
    <recommendedName>
        <fullName evidence="6">NAD(P)-binding protein</fullName>
    </recommendedName>
</protein>
<keyword evidence="2" id="KW-0521">NADP</keyword>
<reference evidence="5" key="1">
    <citation type="submission" date="2024-04" db="EMBL/GenBank/DDBJ databases">
        <authorList>
            <person name="Shaw F."/>
            <person name="Minotto A."/>
        </authorList>
    </citation>
    <scope>NUCLEOTIDE SEQUENCE [LARGE SCALE GENOMIC DNA]</scope>
</reference>
<dbReference type="InterPro" id="IPR002347">
    <property type="entry name" value="SDR_fam"/>
</dbReference>
<dbReference type="Pfam" id="PF00106">
    <property type="entry name" value="adh_short"/>
    <property type="match status" value="1"/>
</dbReference>
<dbReference type="PANTHER" id="PTHR42760:SF121">
    <property type="entry name" value="3-OXOACYL-(ACYL-CARRIER-PROTEIN) REDUCTASE"/>
    <property type="match status" value="1"/>
</dbReference>
<dbReference type="InterPro" id="IPR036291">
    <property type="entry name" value="NAD(P)-bd_dom_sf"/>
</dbReference>
<evidence type="ECO:0000256" key="2">
    <source>
        <dbReference type="ARBA" id="ARBA00022857"/>
    </source>
</evidence>
<dbReference type="EMBL" id="OZ037947">
    <property type="protein sequence ID" value="CAL1706539.1"/>
    <property type="molecule type" value="Genomic_DNA"/>
</dbReference>
<dbReference type="PANTHER" id="PTHR42760">
    <property type="entry name" value="SHORT-CHAIN DEHYDROGENASES/REDUCTASES FAMILY MEMBER"/>
    <property type="match status" value="1"/>
</dbReference>
<evidence type="ECO:0000313" key="4">
    <source>
        <dbReference type="EMBL" id="CAL1706539.1"/>
    </source>
</evidence>
<name>A0ABP1DIQ7_9APHY</name>
<dbReference type="PRINTS" id="PR00080">
    <property type="entry name" value="SDRFAMILY"/>
</dbReference>
<dbReference type="Proteomes" id="UP001497453">
    <property type="component" value="Chromosome 4"/>
</dbReference>
<dbReference type="InterPro" id="IPR020904">
    <property type="entry name" value="Sc_DH/Rdtase_CS"/>
</dbReference>
<evidence type="ECO:0000256" key="1">
    <source>
        <dbReference type="ARBA" id="ARBA00006484"/>
    </source>
</evidence>
<dbReference type="SUPFAM" id="SSF51735">
    <property type="entry name" value="NAD(P)-binding Rossmann-fold domains"/>
    <property type="match status" value="1"/>
</dbReference>
<dbReference type="Gene3D" id="3.40.50.720">
    <property type="entry name" value="NAD(P)-binding Rossmann-like Domain"/>
    <property type="match status" value="1"/>
</dbReference>
<accession>A0ABP1DIQ7</accession>
<keyword evidence="5" id="KW-1185">Reference proteome</keyword>
<evidence type="ECO:0000256" key="3">
    <source>
        <dbReference type="RuleBase" id="RU000363"/>
    </source>
</evidence>
<dbReference type="PROSITE" id="PS00061">
    <property type="entry name" value="ADH_SHORT"/>
    <property type="match status" value="1"/>
</dbReference>
<organism evidence="4 5">
    <name type="scientific">Somion occarium</name>
    <dbReference type="NCBI Taxonomy" id="3059160"/>
    <lineage>
        <taxon>Eukaryota</taxon>
        <taxon>Fungi</taxon>
        <taxon>Dikarya</taxon>
        <taxon>Basidiomycota</taxon>
        <taxon>Agaricomycotina</taxon>
        <taxon>Agaricomycetes</taxon>
        <taxon>Polyporales</taxon>
        <taxon>Cerrenaceae</taxon>
        <taxon>Somion</taxon>
    </lineage>
</organism>
<proteinExistence type="inferred from homology"/>
<evidence type="ECO:0008006" key="6">
    <source>
        <dbReference type="Google" id="ProtNLM"/>
    </source>
</evidence>
<dbReference type="PRINTS" id="PR00081">
    <property type="entry name" value="GDHRDH"/>
</dbReference>
<comment type="similarity">
    <text evidence="1 3">Belongs to the short-chain dehydrogenases/reductases (SDR) family.</text>
</comment>
<evidence type="ECO:0000313" key="5">
    <source>
        <dbReference type="Proteomes" id="UP001497453"/>
    </source>
</evidence>
<gene>
    <name evidence="4" type="ORF">GFSPODELE1_LOCUS5926</name>
</gene>
<sequence length="256" mass="26999">MSTARVAIITGAAQGIGEAIAIRLANEDINFTLLDVKGKEGQLENVVKQVEAKGRKAICIAGDVSVEEVVKNVVDKTVEVFGGLDIMVANAGITLFKPFLETTVEDFHKLMSVNVLGVTLCFQYAARQMIKQGRGGRIIGASSGAGKQGIHNMAVYSASKFAVRGLTQATSSELRKHNITVNSYAPGFILTPMNAHPDDDKYGGLGSVAKMAANMPADLQGAEPDVIAGLVAYLISPEAHFTTGQTINVNGGLYCD</sequence>